<keyword evidence="1" id="KW-0472">Membrane</keyword>
<dbReference type="Proteomes" id="UP000553632">
    <property type="component" value="Unassembled WGS sequence"/>
</dbReference>
<proteinExistence type="predicted"/>
<feature type="non-terminal residue" evidence="2">
    <location>
        <position position="122"/>
    </location>
</feature>
<keyword evidence="1" id="KW-1133">Transmembrane helix</keyword>
<comment type="caution">
    <text evidence="2">The sequence shown here is derived from an EMBL/GenBank/DDBJ whole genome shotgun (WGS) entry which is preliminary data.</text>
</comment>
<reference evidence="2 3" key="1">
    <citation type="submission" date="2020-04" db="EMBL/GenBank/DDBJ databases">
        <title>Perkinsus olseni comparative genomics.</title>
        <authorList>
            <person name="Bogema D.R."/>
        </authorList>
    </citation>
    <scope>NUCLEOTIDE SEQUENCE [LARGE SCALE GENOMIC DNA]</scope>
    <source>
        <strain evidence="2 3">ATCC PRA-207</strain>
    </source>
</reference>
<dbReference type="AlphaFoldDB" id="A0A7J6P878"/>
<feature type="transmembrane region" description="Helical" evidence="1">
    <location>
        <begin position="70"/>
        <end position="91"/>
    </location>
</feature>
<dbReference type="EMBL" id="JABANO010039540">
    <property type="protein sequence ID" value="KAF4691910.1"/>
    <property type="molecule type" value="Genomic_DNA"/>
</dbReference>
<gene>
    <name evidence="2" type="ORF">FOZ63_019961</name>
</gene>
<evidence type="ECO:0000256" key="1">
    <source>
        <dbReference type="SAM" id="Phobius"/>
    </source>
</evidence>
<protein>
    <submittedName>
        <fullName evidence="2">Uncharacterized protein</fullName>
    </submittedName>
</protein>
<keyword evidence="1" id="KW-0812">Transmembrane</keyword>
<feature type="transmembrane region" description="Helical" evidence="1">
    <location>
        <begin position="40"/>
        <end position="58"/>
    </location>
</feature>
<sequence>GVAAQHPRLIIWFIGILFSYTVAMIQVAHVCDGDLAPCRWPCILPVFIISCNCVLGLLSPDNQPPIHEPLLLVFVSTFALLSWLTMVIAVLRDISEALSVPMWTVPLKVQASRRSGKKVAIH</sequence>
<organism evidence="2 3">
    <name type="scientific">Perkinsus olseni</name>
    <name type="common">Perkinsus atlanticus</name>
    <dbReference type="NCBI Taxonomy" id="32597"/>
    <lineage>
        <taxon>Eukaryota</taxon>
        <taxon>Sar</taxon>
        <taxon>Alveolata</taxon>
        <taxon>Perkinsozoa</taxon>
        <taxon>Perkinsea</taxon>
        <taxon>Perkinsida</taxon>
        <taxon>Perkinsidae</taxon>
        <taxon>Perkinsus</taxon>
    </lineage>
</organism>
<accession>A0A7J6P878</accession>
<feature type="transmembrane region" description="Helical" evidence="1">
    <location>
        <begin position="9"/>
        <end position="28"/>
    </location>
</feature>
<keyword evidence="3" id="KW-1185">Reference proteome</keyword>
<evidence type="ECO:0000313" key="2">
    <source>
        <dbReference type="EMBL" id="KAF4691910.1"/>
    </source>
</evidence>
<name>A0A7J6P878_PEROL</name>
<evidence type="ECO:0000313" key="3">
    <source>
        <dbReference type="Proteomes" id="UP000553632"/>
    </source>
</evidence>